<keyword evidence="3" id="KW-0238">DNA-binding</keyword>
<feature type="compositionally biased region" description="Low complexity" evidence="6">
    <location>
        <begin position="91"/>
        <end position="121"/>
    </location>
</feature>
<evidence type="ECO:0000256" key="6">
    <source>
        <dbReference type="SAM" id="MobiDB-lite"/>
    </source>
</evidence>
<dbReference type="SMART" id="SM00906">
    <property type="entry name" value="Fungal_trans"/>
    <property type="match status" value="1"/>
</dbReference>
<dbReference type="GO" id="GO:0000978">
    <property type="term" value="F:RNA polymerase II cis-regulatory region sequence-specific DNA binding"/>
    <property type="evidence" value="ECO:0007669"/>
    <property type="project" value="TreeGrafter"/>
</dbReference>
<evidence type="ECO:0000256" key="3">
    <source>
        <dbReference type="ARBA" id="ARBA00023125"/>
    </source>
</evidence>
<dbReference type="EMBL" id="MU002385">
    <property type="protein sequence ID" value="KAF2786930.1"/>
    <property type="molecule type" value="Genomic_DNA"/>
</dbReference>
<feature type="region of interest" description="Disordered" evidence="6">
    <location>
        <begin position="1"/>
        <end position="28"/>
    </location>
</feature>
<dbReference type="Pfam" id="PF04082">
    <property type="entry name" value="Fungal_trans"/>
    <property type="match status" value="1"/>
</dbReference>
<keyword evidence="5" id="KW-0539">Nucleus</keyword>
<dbReference type="AlphaFoldDB" id="A0A6A6WS26"/>
<dbReference type="SMART" id="SM00066">
    <property type="entry name" value="GAL4"/>
    <property type="match status" value="1"/>
</dbReference>
<evidence type="ECO:0000256" key="4">
    <source>
        <dbReference type="ARBA" id="ARBA00023163"/>
    </source>
</evidence>
<evidence type="ECO:0000256" key="2">
    <source>
        <dbReference type="ARBA" id="ARBA00023015"/>
    </source>
</evidence>
<evidence type="ECO:0000259" key="7">
    <source>
        <dbReference type="PROSITE" id="PS50048"/>
    </source>
</evidence>
<keyword evidence="2" id="KW-0805">Transcription regulation</keyword>
<dbReference type="InterPro" id="IPR001138">
    <property type="entry name" value="Zn2Cys6_DnaBD"/>
</dbReference>
<keyword evidence="1" id="KW-0479">Metal-binding</keyword>
<reference evidence="8" key="1">
    <citation type="journal article" date="2020" name="Stud. Mycol.">
        <title>101 Dothideomycetes genomes: a test case for predicting lifestyles and emergence of pathogens.</title>
        <authorList>
            <person name="Haridas S."/>
            <person name="Albert R."/>
            <person name="Binder M."/>
            <person name="Bloem J."/>
            <person name="Labutti K."/>
            <person name="Salamov A."/>
            <person name="Andreopoulos B."/>
            <person name="Baker S."/>
            <person name="Barry K."/>
            <person name="Bills G."/>
            <person name="Bluhm B."/>
            <person name="Cannon C."/>
            <person name="Castanera R."/>
            <person name="Culley D."/>
            <person name="Daum C."/>
            <person name="Ezra D."/>
            <person name="Gonzalez J."/>
            <person name="Henrissat B."/>
            <person name="Kuo A."/>
            <person name="Liang C."/>
            <person name="Lipzen A."/>
            <person name="Lutzoni F."/>
            <person name="Magnuson J."/>
            <person name="Mondo S."/>
            <person name="Nolan M."/>
            <person name="Ohm R."/>
            <person name="Pangilinan J."/>
            <person name="Park H.-J."/>
            <person name="Ramirez L."/>
            <person name="Alfaro M."/>
            <person name="Sun H."/>
            <person name="Tritt A."/>
            <person name="Yoshinaga Y."/>
            <person name="Zwiers L.-H."/>
            <person name="Turgeon B."/>
            <person name="Goodwin S."/>
            <person name="Spatafora J."/>
            <person name="Crous P."/>
            <person name="Grigoriev I."/>
        </authorList>
    </citation>
    <scope>NUCLEOTIDE SEQUENCE</scope>
    <source>
        <strain evidence="8">CBS 109.77</strain>
    </source>
</reference>
<keyword evidence="4" id="KW-0804">Transcription</keyword>
<feature type="region of interest" description="Disordered" evidence="6">
    <location>
        <begin position="700"/>
        <end position="723"/>
    </location>
</feature>
<evidence type="ECO:0000256" key="1">
    <source>
        <dbReference type="ARBA" id="ARBA00022723"/>
    </source>
</evidence>
<dbReference type="OrthoDB" id="3266505at2759"/>
<feature type="region of interest" description="Disordered" evidence="6">
    <location>
        <begin position="70"/>
        <end position="125"/>
    </location>
</feature>
<feature type="compositionally biased region" description="Pro residues" evidence="6">
    <location>
        <begin position="80"/>
        <end position="90"/>
    </location>
</feature>
<dbReference type="PANTHER" id="PTHR47424:SF3">
    <property type="entry name" value="REGULATORY PROTEIN GAL4"/>
    <property type="match status" value="1"/>
</dbReference>
<protein>
    <recommendedName>
        <fullName evidence="7">Zn(2)-C6 fungal-type domain-containing protein</fullName>
    </recommendedName>
</protein>
<dbReference type="CDD" id="cd12148">
    <property type="entry name" value="fungal_TF_MHR"/>
    <property type="match status" value="1"/>
</dbReference>
<dbReference type="Proteomes" id="UP000799757">
    <property type="component" value="Unassembled WGS sequence"/>
</dbReference>
<evidence type="ECO:0000313" key="8">
    <source>
        <dbReference type="EMBL" id="KAF2786930.1"/>
    </source>
</evidence>
<gene>
    <name evidence="8" type="ORF">K505DRAFT_330003</name>
</gene>
<keyword evidence="9" id="KW-1185">Reference proteome</keyword>
<feature type="domain" description="Zn(2)-C6 fungal-type" evidence="7">
    <location>
        <begin position="32"/>
        <end position="61"/>
    </location>
</feature>
<dbReference type="InterPro" id="IPR051127">
    <property type="entry name" value="Fungal_SecMet_Regulators"/>
</dbReference>
<dbReference type="SUPFAM" id="SSF57701">
    <property type="entry name" value="Zn2/Cys6 DNA-binding domain"/>
    <property type="match status" value="1"/>
</dbReference>
<dbReference type="InterPro" id="IPR036864">
    <property type="entry name" value="Zn2-C6_fun-type_DNA-bd_sf"/>
</dbReference>
<evidence type="ECO:0000313" key="9">
    <source>
        <dbReference type="Proteomes" id="UP000799757"/>
    </source>
</evidence>
<proteinExistence type="predicted"/>
<feature type="compositionally biased region" description="Basic residues" evidence="6">
    <location>
        <begin position="19"/>
        <end position="28"/>
    </location>
</feature>
<dbReference type="GO" id="GO:0005634">
    <property type="term" value="C:nucleus"/>
    <property type="evidence" value="ECO:0007669"/>
    <property type="project" value="TreeGrafter"/>
</dbReference>
<dbReference type="InterPro" id="IPR007219">
    <property type="entry name" value="XnlR_reg_dom"/>
</dbReference>
<dbReference type="GO" id="GO:0008270">
    <property type="term" value="F:zinc ion binding"/>
    <property type="evidence" value="ECO:0007669"/>
    <property type="project" value="InterPro"/>
</dbReference>
<dbReference type="PANTHER" id="PTHR47424">
    <property type="entry name" value="REGULATORY PROTEIN GAL4"/>
    <property type="match status" value="1"/>
</dbReference>
<organism evidence="8 9">
    <name type="scientific">Melanomma pulvis-pyrius CBS 109.77</name>
    <dbReference type="NCBI Taxonomy" id="1314802"/>
    <lineage>
        <taxon>Eukaryota</taxon>
        <taxon>Fungi</taxon>
        <taxon>Dikarya</taxon>
        <taxon>Ascomycota</taxon>
        <taxon>Pezizomycotina</taxon>
        <taxon>Dothideomycetes</taxon>
        <taxon>Pleosporomycetidae</taxon>
        <taxon>Pleosporales</taxon>
        <taxon>Melanommataceae</taxon>
        <taxon>Melanomma</taxon>
    </lineage>
</organism>
<dbReference type="GO" id="GO:0000435">
    <property type="term" value="P:positive regulation of transcription from RNA polymerase II promoter by galactose"/>
    <property type="evidence" value="ECO:0007669"/>
    <property type="project" value="TreeGrafter"/>
</dbReference>
<evidence type="ECO:0000256" key="5">
    <source>
        <dbReference type="ARBA" id="ARBA00023242"/>
    </source>
</evidence>
<dbReference type="Pfam" id="PF00172">
    <property type="entry name" value="Zn_clus"/>
    <property type="match status" value="1"/>
</dbReference>
<dbReference type="GO" id="GO:0000981">
    <property type="term" value="F:DNA-binding transcription factor activity, RNA polymerase II-specific"/>
    <property type="evidence" value="ECO:0007669"/>
    <property type="project" value="InterPro"/>
</dbReference>
<accession>A0A6A6WS26</accession>
<feature type="compositionally biased region" description="Gly residues" evidence="6">
    <location>
        <begin position="706"/>
        <end position="723"/>
    </location>
</feature>
<name>A0A6A6WS26_9PLEO</name>
<sequence length="756" mass="82793">MNHETSPYGRVEDDTPGSPKRKKVRAKYAPKACVSCRRSKLKCSGENPCGRCSDNGKRCFYSEDQTAAEALQHLSRPTAVQPPPPPPPPSASAGATTAATAAATANTNPNPTPTPNGSSNGLARRSLLPRHGSMDRRTSDASALGSSLEARMARMEGMMEVLIQERSIATTPRGSIEREEAFVDGFHGDTALHPPIEAFSANLAAVRQQLGFPPEYPEARTRQSISVASPSSSIESTSSIRLGARNLAFPTPADYQKYVDYFFSSMTPYYPCVNEAEFRTRGEAMLATRVVSPNDVSFLALNYVIFSCSDILVDTTHPGAISKPPGWQWFQLADQLVGKRKVSGRGDLTLIQFLIWEALYLVCADKPNAAYNVIGIACRLSFQLGLHQQSCWSNCSPFQIHMRQRIFWTIYFADRRISLSCGRPYGIRDLDIDIGEPTWIFDKDIQPDQPLPQRDLIRSANLYLSCMVQWGKLIGDVWDRMFAAAAAQGMDGESTAILDAKIKHWTEMYLPAIPLLPKDQTPEIRHQRQHTLVYTRLNHLRLLLRRRTMISLRYDGSTGRLCGDLALDNVQLIKAHSTDAKGPSSFRFHMTASLGGSILILATLLVRDLASIGLQDQQQAYAESFRDALAILQDLSIYLQAARRVVDDFRDIVNVVTTILNQQQVASRGQDGAPSLFPANIDDLFPYGALDFAQQAGAGLPDAGRQQGGGGGNGAAAGHWMGNGNGNPDVANAASLDAWDFELQPTSVGGYGVPWI</sequence>
<dbReference type="GO" id="GO:0006351">
    <property type="term" value="P:DNA-templated transcription"/>
    <property type="evidence" value="ECO:0007669"/>
    <property type="project" value="InterPro"/>
</dbReference>
<dbReference type="PROSITE" id="PS50048">
    <property type="entry name" value="ZN2_CY6_FUNGAL_2"/>
    <property type="match status" value="1"/>
</dbReference>
<dbReference type="Gene3D" id="4.10.240.10">
    <property type="entry name" value="Zn(2)-C6 fungal-type DNA-binding domain"/>
    <property type="match status" value="1"/>
</dbReference>
<dbReference type="PROSITE" id="PS00463">
    <property type="entry name" value="ZN2_CY6_FUNGAL_1"/>
    <property type="match status" value="1"/>
</dbReference>
<dbReference type="CDD" id="cd00067">
    <property type="entry name" value="GAL4"/>
    <property type="match status" value="1"/>
</dbReference>